<evidence type="ECO:0000256" key="1">
    <source>
        <dbReference type="SAM" id="Phobius"/>
    </source>
</evidence>
<feature type="transmembrane region" description="Helical" evidence="1">
    <location>
        <begin position="39"/>
        <end position="63"/>
    </location>
</feature>
<evidence type="ECO:0000313" key="2">
    <source>
        <dbReference type="EMBL" id="RFU64477.1"/>
    </source>
</evidence>
<protein>
    <submittedName>
        <fullName evidence="2">Uncharacterized protein</fullName>
    </submittedName>
</protein>
<feature type="transmembrane region" description="Helical" evidence="1">
    <location>
        <begin position="69"/>
        <end position="86"/>
    </location>
</feature>
<dbReference type="Proteomes" id="UP000264541">
    <property type="component" value="Unassembled WGS sequence"/>
</dbReference>
<proteinExistence type="predicted"/>
<comment type="caution">
    <text evidence="2">The sequence shown here is derived from an EMBL/GenBank/DDBJ whole genome shotgun (WGS) entry which is preliminary data.</text>
</comment>
<keyword evidence="1" id="KW-1133">Transmembrane helix</keyword>
<name>A0A372LE28_9BACI</name>
<dbReference type="AlphaFoldDB" id="A0A372LE28"/>
<evidence type="ECO:0000313" key="3">
    <source>
        <dbReference type="Proteomes" id="UP000264541"/>
    </source>
</evidence>
<gene>
    <name evidence="2" type="ORF">D0469_18125</name>
</gene>
<dbReference type="EMBL" id="QVTE01000055">
    <property type="protein sequence ID" value="RFU64477.1"/>
    <property type="molecule type" value="Genomic_DNA"/>
</dbReference>
<accession>A0A372LE28</accession>
<organism evidence="2 3">
    <name type="scientific">Peribacillus saganii</name>
    <dbReference type="NCBI Taxonomy" id="2303992"/>
    <lineage>
        <taxon>Bacteria</taxon>
        <taxon>Bacillati</taxon>
        <taxon>Bacillota</taxon>
        <taxon>Bacilli</taxon>
        <taxon>Bacillales</taxon>
        <taxon>Bacillaceae</taxon>
        <taxon>Peribacillus</taxon>
    </lineage>
</organism>
<sequence>MKLTTISIIFSIIAILAEGYFGVRIALLSPENPILNPRLFFSLVWIPRVFSSIAFLLAIIGYSQPGRKSAFWAALILSLLAICSWLI</sequence>
<keyword evidence="1" id="KW-0812">Transmembrane</keyword>
<keyword evidence="3" id="KW-1185">Reference proteome</keyword>
<reference evidence="2 3" key="1">
    <citation type="submission" date="2018-08" db="EMBL/GenBank/DDBJ databases">
        <title>Bacillus chawlae sp. nov., Bacillus glennii sp. nov., and Bacillus saganii sp. nov. Isolated from the Vehicle Assembly Building at Kennedy Space Center where the Viking Spacecraft were Assembled.</title>
        <authorList>
            <person name="Seuylemezian A."/>
            <person name="Vaishampayan P."/>
        </authorList>
    </citation>
    <scope>NUCLEOTIDE SEQUENCE [LARGE SCALE GENOMIC DNA]</scope>
    <source>
        <strain evidence="2 3">V47-23a</strain>
    </source>
</reference>
<keyword evidence="1" id="KW-0472">Membrane</keyword>
<feature type="transmembrane region" description="Helical" evidence="1">
    <location>
        <begin position="6"/>
        <end position="27"/>
    </location>
</feature>